<dbReference type="Gramene" id="Solyc05g021145.1.1">
    <property type="protein sequence ID" value="Solyc05g021145.1.1"/>
    <property type="gene ID" value="Solyc05g021145.1"/>
</dbReference>
<feature type="compositionally biased region" description="Polar residues" evidence="1">
    <location>
        <begin position="350"/>
        <end position="360"/>
    </location>
</feature>
<dbReference type="EnsemblPlants" id="Solyc05g021145.1.1">
    <property type="protein sequence ID" value="Solyc05g021145.1.1"/>
    <property type="gene ID" value="Solyc05g021145.1"/>
</dbReference>
<reference evidence="2" key="1">
    <citation type="journal article" date="2012" name="Nature">
        <title>The tomato genome sequence provides insights into fleshy fruit evolution.</title>
        <authorList>
            <consortium name="Tomato Genome Consortium"/>
        </authorList>
    </citation>
    <scope>NUCLEOTIDE SEQUENCE [LARGE SCALE GENOMIC DNA]</scope>
    <source>
        <strain evidence="2">cv. Heinz 1706</strain>
    </source>
</reference>
<dbReference type="AlphaFoldDB" id="A0A3Q7GHM7"/>
<evidence type="ECO:0000313" key="3">
    <source>
        <dbReference type="Proteomes" id="UP000004994"/>
    </source>
</evidence>
<feature type="region of interest" description="Disordered" evidence="1">
    <location>
        <begin position="350"/>
        <end position="372"/>
    </location>
</feature>
<evidence type="ECO:0000256" key="1">
    <source>
        <dbReference type="SAM" id="MobiDB-lite"/>
    </source>
</evidence>
<evidence type="ECO:0000313" key="2">
    <source>
        <dbReference type="EnsemblPlants" id="Solyc05g021145.1.1"/>
    </source>
</evidence>
<sequence>MGARIAQLQSSVGGKGGTPIEIEEEECQETNPRVVVVKSTMLRNICYKLEPVHCPKIQHKILQEQVKMQRSIFRPNLDQQLKQQVQGTGAFIQGHELIPKCYSNVLQVLMMNEYTQENVGLPDIDNVNVCAASNPAVVVDKLKEQAHQGPCSRTAQLKQQMRKFYQRKELEAMQKRKANTEHKDKDTSGHAAVEIQQGKQPADNTQQMQQVPEFVDQEAKNKTNYTACKSFPRLYGKLKFFSRILCKMYNNQSKQEQNTIGQIEKHNEDCATVPLQQTDHVGHAQSELGKIQTIDGIPDVEGTESMGIDENIEFDLQGNEIQRKGLIEQEGECSTSATVQQYDEDNISHLTQSPAVNRSSQQHDKKNQTKRKAIHLKRVITNPRIG</sequence>
<name>A0A3Q7GHM7_SOLLC</name>
<dbReference type="InParanoid" id="A0A3Q7GHM7"/>
<proteinExistence type="predicted"/>
<accession>A0A3Q7GHM7</accession>
<reference evidence="2" key="2">
    <citation type="submission" date="2019-01" db="UniProtKB">
        <authorList>
            <consortium name="EnsemblPlants"/>
        </authorList>
    </citation>
    <scope>IDENTIFICATION</scope>
    <source>
        <strain evidence="2">cv. Heinz 1706</strain>
    </source>
</reference>
<organism evidence="2">
    <name type="scientific">Solanum lycopersicum</name>
    <name type="common">Tomato</name>
    <name type="synonym">Lycopersicon esculentum</name>
    <dbReference type="NCBI Taxonomy" id="4081"/>
    <lineage>
        <taxon>Eukaryota</taxon>
        <taxon>Viridiplantae</taxon>
        <taxon>Streptophyta</taxon>
        <taxon>Embryophyta</taxon>
        <taxon>Tracheophyta</taxon>
        <taxon>Spermatophyta</taxon>
        <taxon>Magnoliopsida</taxon>
        <taxon>eudicotyledons</taxon>
        <taxon>Gunneridae</taxon>
        <taxon>Pentapetalae</taxon>
        <taxon>asterids</taxon>
        <taxon>lamiids</taxon>
        <taxon>Solanales</taxon>
        <taxon>Solanaceae</taxon>
        <taxon>Solanoideae</taxon>
        <taxon>Solaneae</taxon>
        <taxon>Solanum</taxon>
        <taxon>Solanum subgen. Lycopersicon</taxon>
    </lineage>
</organism>
<keyword evidence="3" id="KW-1185">Reference proteome</keyword>
<dbReference type="Proteomes" id="UP000004994">
    <property type="component" value="Chromosome 5"/>
</dbReference>
<protein>
    <submittedName>
        <fullName evidence="2">Uncharacterized protein</fullName>
    </submittedName>
</protein>